<dbReference type="GO" id="GO:0008270">
    <property type="term" value="F:zinc ion binding"/>
    <property type="evidence" value="ECO:0007669"/>
    <property type="project" value="InterPro"/>
</dbReference>
<reference evidence="6" key="1">
    <citation type="submission" date="2016-10" db="EMBL/GenBank/DDBJ databases">
        <authorList>
            <person name="Varghese N."/>
            <person name="Submissions S."/>
        </authorList>
    </citation>
    <scope>NUCLEOTIDE SEQUENCE [LARGE SCALE GENOMIC DNA]</scope>
    <source>
        <strain evidence="6">DSM 11005</strain>
    </source>
</reference>
<dbReference type="EMBL" id="FMYW01000011">
    <property type="protein sequence ID" value="SDC60405.1"/>
    <property type="molecule type" value="Genomic_DNA"/>
</dbReference>
<feature type="domain" description="CMP/dCMP-type deaminase" evidence="4">
    <location>
        <begin position="48"/>
        <end position="177"/>
    </location>
</feature>
<dbReference type="Proteomes" id="UP000198943">
    <property type="component" value="Unassembled WGS sequence"/>
</dbReference>
<dbReference type="AlphaFoldDB" id="A0A1G6MZU2"/>
<dbReference type="PANTHER" id="PTHR11079">
    <property type="entry name" value="CYTOSINE DEAMINASE FAMILY MEMBER"/>
    <property type="match status" value="1"/>
</dbReference>
<dbReference type="InterPro" id="IPR016192">
    <property type="entry name" value="APOBEC/CMP_deaminase_Zn-bd"/>
</dbReference>
<keyword evidence="6" id="KW-1185">Reference proteome</keyword>
<dbReference type="OrthoDB" id="9802676at2"/>
<sequence>MKMKISRLIRNAGVLCIGLMSLPVSTSASSDIVSNEKPDAAKINRARRIIAALQHELEDLSERGNGPFLASIYDAEGNLVAKMPNTVALDKCSHNHAEMNAIRVAEEKLGTYDLGPFNLKLYTTSEPCSMCMGGIMWSGIREVYYGVPSESVERITGFDEGFKPGWLEEFKKRGITVYGNIERELGEQALRNYMEKGGTIYQPQR</sequence>
<keyword evidence="1" id="KW-0479">Metal-binding</keyword>
<dbReference type="PROSITE" id="PS00903">
    <property type="entry name" value="CYT_DCMP_DEAMINASES_1"/>
    <property type="match status" value="1"/>
</dbReference>
<dbReference type="InterPro" id="IPR016193">
    <property type="entry name" value="Cytidine_deaminase-like"/>
</dbReference>
<evidence type="ECO:0000256" key="2">
    <source>
        <dbReference type="ARBA" id="ARBA00022833"/>
    </source>
</evidence>
<dbReference type="Gene3D" id="3.40.140.10">
    <property type="entry name" value="Cytidine Deaminase, domain 2"/>
    <property type="match status" value="1"/>
</dbReference>
<evidence type="ECO:0000259" key="4">
    <source>
        <dbReference type="PROSITE" id="PS51747"/>
    </source>
</evidence>
<dbReference type="RefSeq" id="WP_093730754.1">
    <property type="nucleotide sequence ID" value="NZ_FMYW01000011.1"/>
</dbReference>
<protein>
    <submittedName>
        <fullName evidence="5">tRNA(Arg) A34 adenosine deaminase TadA</fullName>
    </submittedName>
</protein>
<organism evidence="5 6">
    <name type="scientific">Succiniclasticum ruminis</name>
    <dbReference type="NCBI Taxonomy" id="40841"/>
    <lineage>
        <taxon>Bacteria</taxon>
        <taxon>Bacillati</taxon>
        <taxon>Bacillota</taxon>
        <taxon>Negativicutes</taxon>
        <taxon>Acidaminococcales</taxon>
        <taxon>Acidaminococcaceae</taxon>
        <taxon>Succiniclasticum</taxon>
    </lineage>
</organism>
<proteinExistence type="predicted"/>
<accession>A0A1G6MZU2</accession>
<dbReference type="PANTHER" id="PTHR11079:SF162">
    <property type="entry name" value="RIBOFLAVIN BIOSYNTHESIS PROTEIN PYRD, CHLOROPLASTIC"/>
    <property type="match status" value="1"/>
</dbReference>
<gene>
    <name evidence="5" type="ORF">SAMN04487864_11133</name>
</gene>
<feature type="signal peptide" evidence="3">
    <location>
        <begin position="1"/>
        <end position="30"/>
    </location>
</feature>
<feature type="chain" id="PRO_5039098766" evidence="3">
    <location>
        <begin position="31"/>
        <end position="205"/>
    </location>
</feature>
<evidence type="ECO:0000256" key="1">
    <source>
        <dbReference type="ARBA" id="ARBA00022723"/>
    </source>
</evidence>
<dbReference type="CDD" id="cd01285">
    <property type="entry name" value="nucleoside_deaminase"/>
    <property type="match status" value="1"/>
</dbReference>
<evidence type="ECO:0000256" key="3">
    <source>
        <dbReference type="SAM" id="SignalP"/>
    </source>
</evidence>
<evidence type="ECO:0000313" key="5">
    <source>
        <dbReference type="EMBL" id="SDC60405.1"/>
    </source>
</evidence>
<dbReference type="GO" id="GO:0016787">
    <property type="term" value="F:hydrolase activity"/>
    <property type="evidence" value="ECO:0007669"/>
    <property type="project" value="InterPro"/>
</dbReference>
<keyword evidence="2" id="KW-0862">Zinc</keyword>
<keyword evidence="3" id="KW-0732">Signal</keyword>
<dbReference type="Pfam" id="PF00383">
    <property type="entry name" value="dCMP_cyt_deam_1"/>
    <property type="match status" value="1"/>
</dbReference>
<dbReference type="InterPro" id="IPR002125">
    <property type="entry name" value="CMP_dCMP_dom"/>
</dbReference>
<dbReference type="PROSITE" id="PS51747">
    <property type="entry name" value="CYT_DCMP_DEAMINASES_2"/>
    <property type="match status" value="1"/>
</dbReference>
<evidence type="ECO:0000313" key="6">
    <source>
        <dbReference type="Proteomes" id="UP000198943"/>
    </source>
</evidence>
<name>A0A1G6MZU2_9FIRM</name>
<dbReference type="SUPFAM" id="SSF53927">
    <property type="entry name" value="Cytidine deaminase-like"/>
    <property type="match status" value="1"/>
</dbReference>